<keyword evidence="1" id="KW-0472">Membrane</keyword>
<keyword evidence="1" id="KW-0812">Transmembrane</keyword>
<organism evidence="2 3">
    <name type="scientific">Leminorella richardii</name>
    <dbReference type="NCBI Taxonomy" id="158841"/>
    <lineage>
        <taxon>Bacteria</taxon>
        <taxon>Pseudomonadati</taxon>
        <taxon>Pseudomonadota</taxon>
        <taxon>Gammaproteobacteria</taxon>
        <taxon>Enterobacterales</taxon>
        <taxon>Budviciaceae</taxon>
        <taxon>Leminorella</taxon>
    </lineage>
</organism>
<dbReference type="EMBL" id="LS483470">
    <property type="protein sequence ID" value="SQI43420.1"/>
    <property type="molecule type" value="Genomic_DNA"/>
</dbReference>
<sequence>MRSLPRSRAAAFIALAAMLMLFIAPLISKSLAQVAACHQSAQHVSMNAPMEGVSVSVADTSEAHGKHGGTHPDMAMSHGGQSLLEDIACGYCHILIHLSLILVIVQPLIWLLFFVFQSPPVGDLLCLYLSKSYRKNLARAPPPFAFSF</sequence>
<protein>
    <submittedName>
        <fullName evidence="2">Protein of uncharacterized function (DUF2946)</fullName>
    </submittedName>
</protein>
<gene>
    <name evidence="2" type="ORF">NCTC12151_03041</name>
</gene>
<dbReference type="RefSeq" id="WP_111741394.1">
    <property type="nucleotide sequence ID" value="NZ_LR698987.1"/>
</dbReference>
<proteinExistence type="predicted"/>
<evidence type="ECO:0000256" key="1">
    <source>
        <dbReference type="SAM" id="Phobius"/>
    </source>
</evidence>
<name>A0A2X4VDR9_9GAMM</name>
<dbReference type="AlphaFoldDB" id="A0A2X4VDR9"/>
<reference evidence="2 3" key="1">
    <citation type="submission" date="2018-06" db="EMBL/GenBank/DDBJ databases">
        <authorList>
            <consortium name="Pathogen Informatics"/>
            <person name="Doyle S."/>
        </authorList>
    </citation>
    <scope>NUCLEOTIDE SEQUENCE [LARGE SCALE GENOMIC DNA]</scope>
    <source>
        <strain evidence="2 3">NCTC12151</strain>
    </source>
</reference>
<dbReference type="Proteomes" id="UP000249005">
    <property type="component" value="Chromosome 1"/>
</dbReference>
<evidence type="ECO:0000313" key="2">
    <source>
        <dbReference type="EMBL" id="SQI43420.1"/>
    </source>
</evidence>
<evidence type="ECO:0000313" key="3">
    <source>
        <dbReference type="Proteomes" id="UP000249005"/>
    </source>
</evidence>
<keyword evidence="1" id="KW-1133">Transmembrane helix</keyword>
<dbReference type="Pfam" id="PF11162">
    <property type="entry name" value="DUF2946"/>
    <property type="match status" value="1"/>
</dbReference>
<keyword evidence="3" id="KW-1185">Reference proteome</keyword>
<dbReference type="KEGG" id="lri:NCTC12151_03041"/>
<accession>A0A2X4VDR9</accession>
<dbReference type="InterPro" id="IPR021333">
    <property type="entry name" value="DUF2946"/>
</dbReference>
<feature type="transmembrane region" description="Helical" evidence="1">
    <location>
        <begin position="94"/>
        <end position="116"/>
    </location>
</feature>